<keyword evidence="1" id="KW-1133">Transmembrane helix</keyword>
<protein>
    <submittedName>
        <fullName evidence="2">Uncharacterized protein</fullName>
    </submittedName>
</protein>
<sequence>MMHIHSEHQLFHDDELDTSLLESVLVYEIATIAIFTFLTTTLSILLYFHFFCKLSDGEEMVLQELANRNSSKTWSEMKITTFHFETYEDEFIGSLNLDIDSQGLMTNAPIVDSPSAITPNEVRA</sequence>
<keyword evidence="1" id="KW-0812">Transmembrane</keyword>
<feature type="transmembrane region" description="Helical" evidence="1">
    <location>
        <begin position="24"/>
        <end position="48"/>
    </location>
</feature>
<gene>
    <name evidence="2" type="ORF">CBOVIS_LOCUS8956</name>
</gene>
<dbReference type="AlphaFoldDB" id="A0A8S1F5H8"/>
<dbReference type="EMBL" id="CADEPM010000005">
    <property type="protein sequence ID" value="CAB3406961.1"/>
    <property type="molecule type" value="Genomic_DNA"/>
</dbReference>
<keyword evidence="3" id="KW-1185">Reference proteome</keyword>
<proteinExistence type="predicted"/>
<evidence type="ECO:0000313" key="2">
    <source>
        <dbReference type="EMBL" id="CAB3406961.1"/>
    </source>
</evidence>
<dbReference type="Proteomes" id="UP000494206">
    <property type="component" value="Unassembled WGS sequence"/>
</dbReference>
<organism evidence="2 3">
    <name type="scientific">Caenorhabditis bovis</name>
    <dbReference type="NCBI Taxonomy" id="2654633"/>
    <lineage>
        <taxon>Eukaryota</taxon>
        <taxon>Metazoa</taxon>
        <taxon>Ecdysozoa</taxon>
        <taxon>Nematoda</taxon>
        <taxon>Chromadorea</taxon>
        <taxon>Rhabditida</taxon>
        <taxon>Rhabditina</taxon>
        <taxon>Rhabditomorpha</taxon>
        <taxon>Rhabditoidea</taxon>
        <taxon>Rhabditidae</taxon>
        <taxon>Peloderinae</taxon>
        <taxon>Caenorhabditis</taxon>
    </lineage>
</organism>
<evidence type="ECO:0000313" key="3">
    <source>
        <dbReference type="Proteomes" id="UP000494206"/>
    </source>
</evidence>
<comment type="caution">
    <text evidence="2">The sequence shown here is derived from an EMBL/GenBank/DDBJ whole genome shotgun (WGS) entry which is preliminary data.</text>
</comment>
<accession>A0A8S1F5H8</accession>
<reference evidence="2 3" key="1">
    <citation type="submission" date="2020-04" db="EMBL/GenBank/DDBJ databases">
        <authorList>
            <person name="Laetsch R D."/>
            <person name="Stevens L."/>
            <person name="Kumar S."/>
            <person name="Blaxter L. M."/>
        </authorList>
    </citation>
    <scope>NUCLEOTIDE SEQUENCE [LARGE SCALE GENOMIC DNA]</scope>
</reference>
<keyword evidence="1" id="KW-0472">Membrane</keyword>
<evidence type="ECO:0000256" key="1">
    <source>
        <dbReference type="SAM" id="Phobius"/>
    </source>
</evidence>
<name>A0A8S1F5H8_9PELO</name>